<dbReference type="Proteomes" id="UP000324629">
    <property type="component" value="Unassembled WGS sequence"/>
</dbReference>
<name>A0A5J4N4L7_9TREM</name>
<feature type="non-terminal residue" evidence="1">
    <location>
        <position position="1"/>
    </location>
</feature>
<dbReference type="Gene3D" id="3.30.420.10">
    <property type="entry name" value="Ribonuclease H-like superfamily/Ribonuclease H"/>
    <property type="match status" value="1"/>
</dbReference>
<keyword evidence="2" id="KW-1185">Reference proteome</keyword>
<comment type="caution">
    <text evidence="1">The sequence shown here is derived from an EMBL/GenBank/DDBJ whole genome shotgun (WGS) entry which is preliminary data.</text>
</comment>
<dbReference type="EMBL" id="QNGE01010065">
    <property type="protein sequence ID" value="KAA3670496.1"/>
    <property type="molecule type" value="Genomic_DNA"/>
</dbReference>
<dbReference type="InterPro" id="IPR036397">
    <property type="entry name" value="RNaseH_sf"/>
</dbReference>
<dbReference type="GO" id="GO:0003676">
    <property type="term" value="F:nucleic acid binding"/>
    <property type="evidence" value="ECO:0007669"/>
    <property type="project" value="InterPro"/>
</dbReference>
<dbReference type="AlphaFoldDB" id="A0A5J4N4L7"/>
<accession>A0A5J4N4L7</accession>
<organism evidence="1 2">
    <name type="scientific">Paragonimus westermani</name>
    <dbReference type="NCBI Taxonomy" id="34504"/>
    <lineage>
        <taxon>Eukaryota</taxon>
        <taxon>Metazoa</taxon>
        <taxon>Spiralia</taxon>
        <taxon>Lophotrochozoa</taxon>
        <taxon>Platyhelminthes</taxon>
        <taxon>Trematoda</taxon>
        <taxon>Digenea</taxon>
        <taxon>Plagiorchiida</taxon>
        <taxon>Troglotremata</taxon>
        <taxon>Troglotrematidae</taxon>
        <taxon>Paragonimus</taxon>
    </lineage>
</organism>
<sequence length="70" mass="7922">TLANPDARFSHAHVDIVGPLSHLKGHRCNLICVDRFTRWPMAIPLRKMNTEGIARAFIHGWVSNHGVERP</sequence>
<dbReference type="InterPro" id="IPR012337">
    <property type="entry name" value="RNaseH-like_sf"/>
</dbReference>
<evidence type="ECO:0000313" key="1">
    <source>
        <dbReference type="EMBL" id="KAA3670496.1"/>
    </source>
</evidence>
<evidence type="ECO:0008006" key="3">
    <source>
        <dbReference type="Google" id="ProtNLM"/>
    </source>
</evidence>
<gene>
    <name evidence="1" type="ORF">DEA37_0007897</name>
</gene>
<dbReference type="SUPFAM" id="SSF53098">
    <property type="entry name" value="Ribonuclease H-like"/>
    <property type="match status" value="1"/>
</dbReference>
<protein>
    <recommendedName>
        <fullName evidence="3">Integrase catalytic domain-containing protein</fullName>
    </recommendedName>
</protein>
<evidence type="ECO:0000313" key="2">
    <source>
        <dbReference type="Proteomes" id="UP000324629"/>
    </source>
</evidence>
<reference evidence="1 2" key="1">
    <citation type="journal article" date="2019" name="Gigascience">
        <title>Whole-genome sequence of the oriental lung fluke Paragonimus westermani.</title>
        <authorList>
            <person name="Oey H."/>
            <person name="Zakrzewski M."/>
            <person name="Narain K."/>
            <person name="Devi K.R."/>
            <person name="Agatsuma T."/>
            <person name="Nawaratna S."/>
            <person name="Gobert G.N."/>
            <person name="Jones M.K."/>
            <person name="Ragan M.A."/>
            <person name="McManus D.P."/>
            <person name="Krause L."/>
        </authorList>
    </citation>
    <scope>NUCLEOTIDE SEQUENCE [LARGE SCALE GENOMIC DNA]</scope>
    <source>
        <strain evidence="1 2">IND2009</strain>
    </source>
</reference>
<proteinExistence type="predicted"/>